<dbReference type="InterPro" id="IPR001254">
    <property type="entry name" value="Trypsin_dom"/>
</dbReference>
<reference evidence="3 4" key="1">
    <citation type="submission" date="2015-10" db="EMBL/GenBank/DDBJ databases">
        <title>Metagenome-Assembled Genomes uncover a global brackish microbiome.</title>
        <authorList>
            <person name="Hugerth L.W."/>
            <person name="Larsson J."/>
            <person name="Alneberg J."/>
            <person name="Lindh M.V."/>
            <person name="Legrand C."/>
            <person name="Pinhassi J."/>
            <person name="Andersson A.F."/>
        </authorList>
    </citation>
    <scope>NUCLEOTIDE SEQUENCE [LARGE SCALE GENOMIC DNA]</scope>
    <source>
        <strain evidence="3">BACL18 MAG-120507-bin52</strain>
    </source>
</reference>
<gene>
    <name evidence="3" type="ORF">ABR82_08445</name>
</gene>
<dbReference type="AlphaFoldDB" id="A0A0R2RJ89"/>
<feature type="domain" description="Peptidase S1" evidence="1">
    <location>
        <begin position="40"/>
        <end position="136"/>
    </location>
</feature>
<sequence>MRVLFVSVVIVLGIWLGEVPARAIVFFSQGNDANLTNPGNGVPWDNVVQMRNGSSPIGTGVYLGNRYVLTAGHVGPLTSVKVGFLDYQLDSSAPISIGTADMKLVRLASDPGLGTVRLNTSSASDGGLAYLVGYGVGRAPSSLLGTSPVTWGDSSTATKRWGTNFVDGAISGVQVAGYTSDLLRTQFNSNLGANEAALTIYDSGSALFQQIGGEWFLMGLGAYVQNSGYSLASTDFNSRESDDSYFIRMSSYSEGPHQIAAVGVPEPSTHKLLLVGFVMAAVFFLRRSRLFRS</sequence>
<comment type="caution">
    <text evidence="3">The sequence shown here is derived from an EMBL/GenBank/DDBJ whole genome shotgun (WGS) entry which is preliminary data.</text>
</comment>
<dbReference type="GO" id="GO:0006508">
    <property type="term" value="P:proteolysis"/>
    <property type="evidence" value="ECO:0007669"/>
    <property type="project" value="InterPro"/>
</dbReference>
<dbReference type="InterPro" id="IPR009003">
    <property type="entry name" value="Peptidase_S1_PA"/>
</dbReference>
<name>A0A0R2RJ89_9BACT</name>
<dbReference type="InterPro" id="IPR013424">
    <property type="entry name" value="Ice-binding_C"/>
</dbReference>
<organism evidence="3 4">
    <name type="scientific">Verrucomicrobia subdivision 6 bacterium BACL9 MAG-120507-bin52</name>
    <dbReference type="NCBI Taxonomy" id="1655590"/>
    <lineage>
        <taxon>Bacteria</taxon>
        <taxon>Pseudomonadati</taxon>
        <taxon>Verrucomicrobiota</taxon>
        <taxon>Verrucomicrobiia</taxon>
        <taxon>Verrucomicrobiales</taxon>
        <taxon>Verrucomicrobia subdivision 6</taxon>
    </lineage>
</organism>
<evidence type="ECO:0000313" key="4">
    <source>
        <dbReference type="Proteomes" id="UP000051269"/>
    </source>
</evidence>
<proteinExistence type="predicted"/>
<evidence type="ECO:0000259" key="1">
    <source>
        <dbReference type="Pfam" id="PF00089"/>
    </source>
</evidence>
<evidence type="ECO:0000313" key="3">
    <source>
        <dbReference type="EMBL" id="KRO62772.1"/>
    </source>
</evidence>
<dbReference type="Pfam" id="PF07589">
    <property type="entry name" value="PEP-CTERM"/>
    <property type="match status" value="1"/>
</dbReference>
<dbReference type="EMBL" id="LIBO01000036">
    <property type="protein sequence ID" value="KRO62772.1"/>
    <property type="molecule type" value="Genomic_DNA"/>
</dbReference>
<protein>
    <submittedName>
        <fullName evidence="3">Uncharacterized protein</fullName>
    </submittedName>
</protein>
<dbReference type="SUPFAM" id="SSF50494">
    <property type="entry name" value="Trypsin-like serine proteases"/>
    <property type="match status" value="1"/>
</dbReference>
<dbReference type="Proteomes" id="UP000051269">
    <property type="component" value="Unassembled WGS sequence"/>
</dbReference>
<accession>A0A0R2RJ89</accession>
<dbReference type="GO" id="GO:0004252">
    <property type="term" value="F:serine-type endopeptidase activity"/>
    <property type="evidence" value="ECO:0007669"/>
    <property type="project" value="InterPro"/>
</dbReference>
<dbReference type="Pfam" id="PF00089">
    <property type="entry name" value="Trypsin"/>
    <property type="match status" value="1"/>
</dbReference>
<evidence type="ECO:0000259" key="2">
    <source>
        <dbReference type="Pfam" id="PF07589"/>
    </source>
</evidence>
<feature type="domain" description="Ice-binding protein C-terminal" evidence="2">
    <location>
        <begin position="264"/>
        <end position="287"/>
    </location>
</feature>